<sequence>MEEEEDEEESDTEAINKAEKQCDYRTYSYTCPSFVFAKPTELTNAAFRISPETLADVNEMSRFFLEMNSEKRTWNSGHSKDSEWVFASQGTSGTTTESDLVEKKEENTVVEEAEEAKAEPVAASG</sequence>
<organism evidence="2 3">
    <name type="scientific">Caenorhabditis tropicalis</name>
    <dbReference type="NCBI Taxonomy" id="1561998"/>
    <lineage>
        <taxon>Eukaryota</taxon>
        <taxon>Metazoa</taxon>
        <taxon>Ecdysozoa</taxon>
        <taxon>Nematoda</taxon>
        <taxon>Chromadorea</taxon>
        <taxon>Rhabditida</taxon>
        <taxon>Rhabditina</taxon>
        <taxon>Rhabditomorpha</taxon>
        <taxon>Rhabditoidea</taxon>
        <taxon>Rhabditidae</taxon>
        <taxon>Peloderinae</taxon>
        <taxon>Caenorhabditis</taxon>
    </lineage>
</organism>
<dbReference type="AlphaFoldDB" id="A0A1I7SZB2"/>
<proteinExistence type="predicted"/>
<feature type="region of interest" description="Disordered" evidence="1">
    <location>
        <begin position="85"/>
        <end position="125"/>
    </location>
</feature>
<evidence type="ECO:0000256" key="1">
    <source>
        <dbReference type="SAM" id="MobiDB-lite"/>
    </source>
</evidence>
<dbReference type="STRING" id="1561998.A0A1I7SZB2"/>
<accession>A0A1I7SZB2</accession>
<dbReference type="Proteomes" id="UP000095282">
    <property type="component" value="Unplaced"/>
</dbReference>
<feature type="compositionally biased region" description="Polar residues" evidence="1">
    <location>
        <begin position="88"/>
        <end position="98"/>
    </location>
</feature>
<protein>
    <submittedName>
        <fullName evidence="3">Uncharacterized protein</fullName>
    </submittedName>
</protein>
<keyword evidence="2" id="KW-1185">Reference proteome</keyword>
<reference evidence="3" key="1">
    <citation type="submission" date="2016-11" db="UniProtKB">
        <authorList>
            <consortium name="WormBaseParasite"/>
        </authorList>
    </citation>
    <scope>IDENTIFICATION</scope>
</reference>
<name>A0A1I7SZB2_9PELO</name>
<evidence type="ECO:0000313" key="2">
    <source>
        <dbReference type="Proteomes" id="UP000095282"/>
    </source>
</evidence>
<dbReference type="WBParaSite" id="Csp11.Scaffold408.g961.t1">
    <property type="protein sequence ID" value="Csp11.Scaffold408.g961.t1"/>
    <property type="gene ID" value="Csp11.Scaffold408.g961"/>
</dbReference>
<evidence type="ECO:0000313" key="3">
    <source>
        <dbReference type="WBParaSite" id="Csp11.Scaffold408.g961.t1"/>
    </source>
</evidence>